<proteinExistence type="predicted"/>
<reference evidence="1 2" key="1">
    <citation type="journal article" date="2018" name="J. Microbiol.">
        <title>Salicibibacter kimchii gen. nov., sp. nov., a moderately halophilic and alkalitolerant bacterium in the family Bacillaceae, isolated from kimchi.</title>
        <authorList>
            <person name="Jang J.Y."/>
            <person name="Oh Y.J."/>
            <person name="Lim S.K."/>
            <person name="Park H.K."/>
            <person name="Lee C."/>
            <person name="Kim J.Y."/>
            <person name="Lee M.A."/>
            <person name="Choi H.J."/>
        </authorList>
    </citation>
    <scope>NUCLEOTIDE SEQUENCE [LARGE SCALE GENOMIC DNA]</scope>
    <source>
        <strain evidence="1 2">NKC1-1</strain>
    </source>
</reference>
<evidence type="ECO:0000313" key="1">
    <source>
        <dbReference type="EMBL" id="AXF55796.1"/>
    </source>
</evidence>
<protein>
    <submittedName>
        <fullName evidence="1">Uncharacterized protein</fullName>
    </submittedName>
</protein>
<dbReference type="EMBL" id="CP031092">
    <property type="protein sequence ID" value="AXF55796.1"/>
    <property type="molecule type" value="Genomic_DNA"/>
</dbReference>
<accession>A0A345BXW5</accession>
<keyword evidence="2" id="KW-1185">Reference proteome</keyword>
<dbReference type="Proteomes" id="UP000252100">
    <property type="component" value="Chromosome"/>
</dbReference>
<evidence type="ECO:0000313" key="2">
    <source>
        <dbReference type="Proteomes" id="UP000252100"/>
    </source>
</evidence>
<gene>
    <name evidence="1" type="ORF">DT065_06990</name>
</gene>
<sequence>MDWTDGQINNKDEGTEIMLLFLKNMASYSERDDFYVIAPQKGGFLLSEVIMAPEYECKSLFRAP</sequence>
<dbReference type="AlphaFoldDB" id="A0A345BXW5"/>
<name>A0A345BXW5_9BACI</name>
<dbReference type="KEGG" id="rue:DT065_06990"/>
<organism evidence="1 2">
    <name type="scientific">Salicibibacter kimchii</name>
    <dbReference type="NCBI Taxonomy" id="2099786"/>
    <lineage>
        <taxon>Bacteria</taxon>
        <taxon>Bacillati</taxon>
        <taxon>Bacillota</taxon>
        <taxon>Bacilli</taxon>
        <taxon>Bacillales</taxon>
        <taxon>Bacillaceae</taxon>
        <taxon>Salicibibacter</taxon>
    </lineage>
</organism>